<dbReference type="SMART" id="SM00487">
    <property type="entry name" value="DEXDc"/>
    <property type="match status" value="1"/>
</dbReference>
<reference evidence="7 8" key="1">
    <citation type="submission" date="2016-08" db="EMBL/GenBank/DDBJ databases">
        <authorList>
            <person name="Seilhamer J.J."/>
        </authorList>
    </citation>
    <scope>NUCLEOTIDE SEQUENCE [LARGE SCALE GENOMIC DNA]</scope>
    <source>
        <strain evidence="7">M3/6</strain>
    </source>
</reference>
<dbReference type="InterPro" id="IPR001650">
    <property type="entry name" value="Helicase_C-like"/>
</dbReference>
<dbReference type="SMART" id="SM00490">
    <property type="entry name" value="HELICc"/>
    <property type="match status" value="1"/>
</dbReference>
<keyword evidence="3 7" id="KW-0347">Helicase</keyword>
<dbReference type="Gene3D" id="3.40.50.300">
    <property type="entry name" value="P-loop containing nucleotide triphosphate hydrolases"/>
    <property type="match status" value="1"/>
</dbReference>
<dbReference type="STRING" id="1642647.PSM36_2263"/>
<dbReference type="PROSITE" id="PS51192">
    <property type="entry name" value="HELICASE_ATP_BIND_1"/>
    <property type="match status" value="1"/>
</dbReference>
<keyword evidence="1" id="KW-0547">Nucleotide-binding</keyword>
<dbReference type="GO" id="GO:0004386">
    <property type="term" value="F:helicase activity"/>
    <property type="evidence" value="ECO:0007669"/>
    <property type="project" value="UniProtKB-KW"/>
</dbReference>
<evidence type="ECO:0000256" key="3">
    <source>
        <dbReference type="ARBA" id="ARBA00022806"/>
    </source>
</evidence>
<dbReference type="CDD" id="cd18011">
    <property type="entry name" value="DEXDc_RapA"/>
    <property type="match status" value="1"/>
</dbReference>
<keyword evidence="8" id="KW-1185">Reference proteome</keyword>
<organism evidence="7 8">
    <name type="scientific">Proteiniphilum saccharofermentans</name>
    <dbReference type="NCBI Taxonomy" id="1642647"/>
    <lineage>
        <taxon>Bacteria</taxon>
        <taxon>Pseudomonadati</taxon>
        <taxon>Bacteroidota</taxon>
        <taxon>Bacteroidia</taxon>
        <taxon>Bacteroidales</taxon>
        <taxon>Dysgonomonadaceae</taxon>
        <taxon>Proteiniphilum</taxon>
    </lineage>
</organism>
<dbReference type="InterPro" id="IPR014001">
    <property type="entry name" value="Helicase_ATP-bd"/>
</dbReference>
<name>A0A1R3T709_9BACT</name>
<dbReference type="EMBL" id="LT605205">
    <property type="protein sequence ID" value="SCD21068.1"/>
    <property type="molecule type" value="Genomic_DNA"/>
</dbReference>
<accession>A0A1R3T709</accession>
<dbReference type="CDD" id="cd18793">
    <property type="entry name" value="SF2_C_SNF"/>
    <property type="match status" value="1"/>
</dbReference>
<evidence type="ECO:0000259" key="5">
    <source>
        <dbReference type="PROSITE" id="PS51192"/>
    </source>
</evidence>
<proteinExistence type="predicted"/>
<dbReference type="PANTHER" id="PTHR45766">
    <property type="entry name" value="DNA ANNEALING HELICASE AND ENDONUCLEASE ZRANB3 FAMILY MEMBER"/>
    <property type="match status" value="1"/>
</dbReference>
<dbReference type="InterPro" id="IPR057342">
    <property type="entry name" value="DEXDc_RapA"/>
</dbReference>
<dbReference type="Proteomes" id="UP000187464">
    <property type="component" value="Chromosome I"/>
</dbReference>
<protein>
    <submittedName>
        <fullName evidence="7">ATP-dependent helicase</fullName>
    </submittedName>
</protein>
<evidence type="ECO:0000313" key="8">
    <source>
        <dbReference type="Proteomes" id="UP000187464"/>
    </source>
</evidence>
<dbReference type="SUPFAM" id="SSF52540">
    <property type="entry name" value="P-loop containing nucleoside triphosphate hydrolases"/>
    <property type="match status" value="2"/>
</dbReference>
<dbReference type="Pfam" id="PF00176">
    <property type="entry name" value="SNF2-rel_dom"/>
    <property type="match status" value="1"/>
</dbReference>
<dbReference type="PANTHER" id="PTHR45766:SF6">
    <property type="entry name" value="SWI_SNF-RELATED MATRIX-ASSOCIATED ACTIN-DEPENDENT REGULATOR OF CHROMATIN SUBFAMILY A-LIKE PROTEIN 1"/>
    <property type="match status" value="1"/>
</dbReference>
<evidence type="ECO:0000256" key="1">
    <source>
        <dbReference type="ARBA" id="ARBA00022741"/>
    </source>
</evidence>
<keyword evidence="2" id="KW-0378">Hydrolase</keyword>
<keyword evidence="4" id="KW-0067">ATP-binding</keyword>
<dbReference type="GO" id="GO:0005524">
    <property type="term" value="F:ATP binding"/>
    <property type="evidence" value="ECO:0007669"/>
    <property type="project" value="UniProtKB-KW"/>
</dbReference>
<dbReference type="InterPro" id="IPR049730">
    <property type="entry name" value="SNF2/RAD54-like_C"/>
</dbReference>
<evidence type="ECO:0000313" key="7">
    <source>
        <dbReference type="EMBL" id="SCD21068.1"/>
    </source>
</evidence>
<dbReference type="GO" id="GO:0016787">
    <property type="term" value="F:hydrolase activity"/>
    <property type="evidence" value="ECO:0007669"/>
    <property type="project" value="UniProtKB-KW"/>
</dbReference>
<feature type="domain" description="Helicase C-terminal" evidence="6">
    <location>
        <begin position="466"/>
        <end position="612"/>
    </location>
</feature>
<dbReference type="RefSeq" id="WP_076930952.1">
    <property type="nucleotide sequence ID" value="NZ_LT605205.1"/>
</dbReference>
<dbReference type="InterPro" id="IPR000330">
    <property type="entry name" value="SNF2_N"/>
</dbReference>
<evidence type="ECO:0000259" key="6">
    <source>
        <dbReference type="PROSITE" id="PS51194"/>
    </source>
</evidence>
<dbReference type="KEGG" id="psac:PSM36_2263"/>
<dbReference type="InterPro" id="IPR038718">
    <property type="entry name" value="SNF2-like_sf"/>
</dbReference>
<feature type="domain" description="Helicase ATP-binding" evidence="5">
    <location>
        <begin position="93"/>
        <end position="285"/>
    </location>
</feature>
<dbReference type="Pfam" id="PF00271">
    <property type="entry name" value="Helicase_C"/>
    <property type="match status" value="1"/>
</dbReference>
<gene>
    <name evidence="7" type="ORF">PSM36_2263</name>
</gene>
<evidence type="ECO:0000256" key="4">
    <source>
        <dbReference type="ARBA" id="ARBA00022840"/>
    </source>
</evidence>
<dbReference type="PROSITE" id="PS51194">
    <property type="entry name" value="HELICASE_CTER"/>
    <property type="match status" value="1"/>
</dbReference>
<evidence type="ECO:0000256" key="2">
    <source>
        <dbReference type="ARBA" id="ARBA00022801"/>
    </source>
</evidence>
<dbReference type="InterPro" id="IPR027417">
    <property type="entry name" value="P-loop_NTPase"/>
</dbReference>
<dbReference type="Gene3D" id="3.40.50.10810">
    <property type="entry name" value="Tandem AAA-ATPase domain"/>
    <property type="match status" value="1"/>
</dbReference>
<dbReference type="AlphaFoldDB" id="A0A1R3T709"/>
<sequence>MKYKGKNIEIIGSKTLFGKETHWIRILEDNSFAQVLSSDLDDDLNRNSNRGLAYVRYMAIAARIKEEMAQKRLLAPYESSLIPLPHQILVLEKVMQGIQTRFLLADEVGMGKTIEAGLVIKEKKLRGEITRILLIVPKSAMLQWQQELREHFNENFHIYNSGFISGMARTFAGFEAEEELNFWKQHHQIIVSTDALKPLSARQGWSQEKIDEYNKYRLEAVVNAEFDMVIIDEAHRMGGSTAQVSRYQLAETLCNAVPNVLLLTATPHRGKSDHFRRVLKLIDADAFPGDGMPSIEEIEPYVMRSEKRYAVDYDGKKLFQQRMTIRLDVPLDETYHRLQIDLYNHVTNYVRYCFGRAKRGNRNATGLVMVMMQKLASSSTAAILAAMETRLWRLQHGETDDDIDDYDEEGVVDFDDLDTNDFSVAMQDNGFFNEETALQKLIVEARTCLETEQDAKATALVRKIYKLQDKYNNSQLKVLVFTEFRKTQGYLKKILEGAGLTTVEIHGSMDLAERQQALVKFKNEANVMVATDAAGESLNMQFCHIVFNYDLPWNPMAIEQRIGRVDRIGQKFPVVAFNMLTNNTVDTRVYEIIVEKLDAILQELGIDKTNDVLDSTIDMKQVNHLYLQSLLDPHRFDFASDKWLFEIKSKLNDYKSTEGILPVFTGDDIKKESAGEIKYSPLPVWLEELMDLYTMSEKGKIVKRLSGVSEYAINGYRLEAVFEADKLGDNPGSEHLTLQHPVVKRILDEMDGNIQTMVPVIVSKNGGETCGYLTLWKVLAKNNYETKTTYSAQFITDAGRVFAPYGNDVWNRLVQEKNSFQYVGETECNLAIEENQALNNNLHALFHRMEAEIQNVLQARAEKKLKAWSYAENRLNRIGIENIRNAKLRKLTTEKEEWKSAFAKGLSVVPDVNHILTVRIDG</sequence>